<evidence type="ECO:0000259" key="6">
    <source>
        <dbReference type="Pfam" id="PF16206"/>
    </source>
</evidence>
<dbReference type="InterPro" id="IPR011989">
    <property type="entry name" value="ARM-like"/>
</dbReference>
<evidence type="ECO:0000313" key="8">
    <source>
        <dbReference type="EMBL" id="KRY53693.1"/>
    </source>
</evidence>
<dbReference type="InterPro" id="IPR032691">
    <property type="entry name" value="Mon2/Sec7/BIG1-like_HUS"/>
</dbReference>
<evidence type="ECO:0000313" key="9">
    <source>
        <dbReference type="Proteomes" id="UP000054653"/>
    </source>
</evidence>
<keyword evidence="9" id="KW-1185">Reference proteome</keyword>
<comment type="caution">
    <text evidence="8">The sequence shown here is derived from an EMBL/GenBank/DDBJ whole genome shotgun (WGS) entry which is preliminary data.</text>
</comment>
<feature type="domain" description="Mon2 C-terminal" evidence="6">
    <location>
        <begin position="1509"/>
        <end position="1716"/>
    </location>
</feature>
<dbReference type="InterPro" id="IPR028934">
    <property type="entry name" value="Vps26-related"/>
</dbReference>
<evidence type="ECO:0000256" key="4">
    <source>
        <dbReference type="SAM" id="MobiDB-lite"/>
    </source>
</evidence>
<dbReference type="InterPro" id="IPR016024">
    <property type="entry name" value="ARM-type_fold"/>
</dbReference>
<feature type="region of interest" description="Disordered" evidence="4">
    <location>
        <begin position="347"/>
        <end position="378"/>
    </location>
</feature>
<keyword evidence="2" id="KW-0813">Transport</keyword>
<organism evidence="8 9">
    <name type="scientific">Trichinella britovi</name>
    <name type="common">Parasitic roundworm</name>
    <dbReference type="NCBI Taxonomy" id="45882"/>
    <lineage>
        <taxon>Eukaryota</taxon>
        <taxon>Metazoa</taxon>
        <taxon>Ecdysozoa</taxon>
        <taxon>Nematoda</taxon>
        <taxon>Enoplea</taxon>
        <taxon>Dorylaimia</taxon>
        <taxon>Trichinellida</taxon>
        <taxon>Trichinellidae</taxon>
        <taxon>Trichinella</taxon>
    </lineage>
</organism>
<dbReference type="Pfam" id="PF16213">
    <property type="entry name" value="DCB"/>
    <property type="match status" value="1"/>
</dbReference>
<feature type="domain" description="Mon2/Sec7/BIG1-like dimerisation and cyclophilin-binding" evidence="7">
    <location>
        <begin position="397"/>
        <end position="571"/>
    </location>
</feature>
<reference evidence="8 9" key="1">
    <citation type="submission" date="2015-01" db="EMBL/GenBank/DDBJ databases">
        <title>Evolution of Trichinella species and genotypes.</title>
        <authorList>
            <person name="Korhonen P.K."/>
            <person name="Edoardo P."/>
            <person name="Giuseppe L.R."/>
            <person name="Gasser R.B."/>
        </authorList>
    </citation>
    <scope>NUCLEOTIDE SEQUENCE [LARGE SCALE GENOMIC DNA]</scope>
    <source>
        <strain evidence="8">ISS120</strain>
    </source>
</reference>
<dbReference type="Proteomes" id="UP000054653">
    <property type="component" value="Unassembled WGS sequence"/>
</dbReference>
<comment type="similarity">
    <text evidence="1">Belongs to the VPS26 family.</text>
</comment>
<protein>
    <submittedName>
        <fullName evidence="8">Protein MON2-like protein</fullName>
    </submittedName>
</protein>
<proteinExistence type="inferred from homology"/>
<evidence type="ECO:0000259" key="5">
    <source>
        <dbReference type="Pfam" id="PF12783"/>
    </source>
</evidence>
<dbReference type="Pfam" id="PF16206">
    <property type="entry name" value="Mon2_C"/>
    <property type="match status" value="3"/>
</dbReference>
<accession>A0A0V1CWU9</accession>
<dbReference type="GO" id="GO:0006886">
    <property type="term" value="P:intracellular protein transport"/>
    <property type="evidence" value="ECO:0007669"/>
    <property type="project" value="InterPro"/>
</dbReference>
<dbReference type="SUPFAM" id="SSF48371">
    <property type="entry name" value="ARM repeat"/>
    <property type="match status" value="3"/>
</dbReference>
<evidence type="ECO:0000256" key="3">
    <source>
        <dbReference type="ARBA" id="ARBA00022927"/>
    </source>
</evidence>
<dbReference type="EMBL" id="JYDI01000081">
    <property type="protein sequence ID" value="KRY53693.1"/>
    <property type="molecule type" value="Genomic_DNA"/>
</dbReference>
<dbReference type="PANTHER" id="PTHR12233">
    <property type="entry name" value="VACUOLAR PROTEIN SORTING 26 RELATED"/>
    <property type="match status" value="1"/>
</dbReference>
<evidence type="ECO:0000256" key="1">
    <source>
        <dbReference type="ARBA" id="ARBA00009100"/>
    </source>
</evidence>
<sequence length="1936" mass="218808">MNQKCSFKKQQYCTFWISVCTKLIHPTDLMSFFLFGKSADIDIRLDGSDVRQTVRVEGDDGSFQNCFLYYDGESISGTVFVRLKRPDQKLDHNGIKIEFIGQIEVNYDRGNHNDFISMCKDLAQPGELYQSAEYPFEFARVEKPYESYNGSYVKLRYFLRVTIAKRISDIVHEMDIVVHTLSVYPEASDCIKMEVGIEDCLHIEFEYNRSKYHLKDVIVGKIYFLLVRIKIKLMEIAIIKQESIGTGANVYPENTAIAKYEIMDGAPVKGESIPIRLFLSGYKLTPTMRDVNKRFSYLLMKKTGVTLSSRQEIILWRKGDNLTRKGAPFSAQSQVMAIKADGANCDGKQPVGSESVEDVPPAEPTSLSVDTNDDDSDVVPPKATTMVVASKDPNFVNKLMADLYADLFSLSSESKKKNPNINEAVEAVLPRLTSIRKSHDEKPDYSIRALMSISDAIVRPLSMACETKHPRLVQIALSAMQRLLNCNGAGSSAISTIVSSLWLLSSVEVEELKILQTVTLLVTSDDQVHDSELAKCLVICFRFNFAKDPNVVNTASATVRQLVSHVFDRAEKLNFSVFKGSEELLCQVKSNPTKPPQNCPASFGDAIMLFQDLCRLVNTENPLWLIGIFEMTRTLGLDLIEKILNDNQQLFSETAVFTFLLKESVCPLIIRLFSFNLKGVPIEGAKENLHIVESVQEKPYFPITVRLLRLVDILNCSYSKVLITECEIFLSLMIRFIDQDKLPWQRILVLELIERLVSNCDMLKRYCTAYDMQSQSTKVIKELLSAIGEFTQTIFPELSRRVQHDDSCLNVEDSVPDVGFNYDHCWLPFVSLPTHKIHKSKFLDMTDKVEPPTVPVGYFLNLAFEIVTALVRTLQEIFVTSTEAVVVEHIVESSWKSLLSALGMLLQCSVGEKLNEPLLKSLTVMISLASRMDKTEFLAACLCMLCDCVSSSCPQHCRSKPDNADGSFSHHDHTFGEKNLLAARHLLSCSLDSGSYFGSNWIVVMKTLQNLLLHLRIVPTITDDQASLFFDNNPQLHQNSKPFVVHIVDLQLIVKLIGDLVQSTERYSTCSLLNLMQSLRHLINETLNSSINEKESYFFIWMLLEVFLTSTSRPSNMWELVDLVIYQLCSCSKASVRVWGSFSVGKIWRTELASEDAMLDEDRRSCMIHLMISSGNVSYEDVRLKLLDCILCTWRSKIKLNYPDVWFSLLTAIGTWWSDCTDDNVLRVAFQALSTVDTDYLSQLDEKCIQHFMTMATKFGEQNRDPNISLSAVEILWTTGDFLYRQSVLSEGDECEVKFPESLFLYLYSCLSKLCTDPRPPVRKSACQALFSALVSHGVRLNAKIWEIIFWEVLFPLLDKVCQFHIRASTTKDDCSVIGGTNIAVHHSRDTESKQWAETVVQTLNGIVKLFSSNVPIFLSIKQGGFYNSFTVLLNSIETLAIQGNDEVCVAAMRNFVDVMQSKPLIEVFRQFDANNKSIDPKSKFHHLLFEAWKKVGINATAEILTLKDSDECEKLCRIRPVSFVHHLLSIFVPLFNLAVAGSLSDGDVRRMVDILKGSVLLETLADKTLLLFSPNSSSSALLSRGQDLYIFSAEKSSPVYISCFFDTALQFVQYAYDPPVCLKGMMTKGAKVVGNEQVAMAFCPFSEIMLQMSVSTYVKLAKWPVVISQGIAQKILHTLSTPLNMKRKCPANRTWYACVNELIRIMHATLPLAYTNRDDEQLKLIIEAIKTDVLPMTEYLPEQFVKQLMNVLCQGDGVHSHRGLELQAICFDALLSTLCHPLAEHGHQHQQQQSSLTRGNGPSSALQQQSGSHHKLASVNCALNALFSRCKQVLTEYPERERMMRHAGVPREQVIEMVQVLSTITNMIGCFQRQPDNWEYLKDVIEQVGQLYSHLVDCIVCKEEDVQKALMQALKAYRFFVESKPFLENGTREQV</sequence>
<feature type="domain" description="Mon2 C-terminal" evidence="6">
    <location>
        <begin position="1726"/>
        <end position="1922"/>
    </location>
</feature>
<keyword evidence="3" id="KW-0653">Protein transport</keyword>
<feature type="domain" description="Mon2/Sec7/BIG1-like HUS" evidence="5">
    <location>
        <begin position="605"/>
        <end position="779"/>
    </location>
</feature>
<dbReference type="InterPro" id="IPR032629">
    <property type="entry name" value="DCB_dom"/>
</dbReference>
<dbReference type="Gene3D" id="2.60.40.640">
    <property type="match status" value="2"/>
</dbReference>
<dbReference type="InterPro" id="IPR014752">
    <property type="entry name" value="Arrestin-like_C"/>
</dbReference>
<dbReference type="FunFam" id="2.60.40.640:FF:000001">
    <property type="entry name" value="Vacuolar protein sorting-associated protein 26A"/>
    <property type="match status" value="1"/>
</dbReference>
<dbReference type="Gene3D" id="1.25.10.10">
    <property type="entry name" value="Leucine-rich Repeat Variant"/>
    <property type="match status" value="1"/>
</dbReference>
<feature type="domain" description="Mon2 C-terminal" evidence="6">
    <location>
        <begin position="1238"/>
        <end position="1463"/>
    </location>
</feature>
<evidence type="ECO:0000259" key="7">
    <source>
        <dbReference type="Pfam" id="PF16213"/>
    </source>
</evidence>
<evidence type="ECO:0000256" key="2">
    <source>
        <dbReference type="ARBA" id="ARBA00022448"/>
    </source>
</evidence>
<dbReference type="Pfam" id="PF03643">
    <property type="entry name" value="Vps26"/>
    <property type="match status" value="1"/>
</dbReference>
<dbReference type="InterPro" id="IPR032817">
    <property type="entry name" value="Mon2_C"/>
</dbReference>
<feature type="region of interest" description="Disordered" evidence="4">
    <location>
        <begin position="1790"/>
        <end position="1810"/>
    </location>
</feature>
<feature type="compositionally biased region" description="Polar residues" evidence="4">
    <location>
        <begin position="1797"/>
        <end position="1810"/>
    </location>
</feature>
<gene>
    <name evidence="8" type="primary">Mon2</name>
    <name evidence="8" type="ORF">T03_17155</name>
</gene>
<dbReference type="Pfam" id="PF12783">
    <property type="entry name" value="Sec7-like_HUS"/>
    <property type="match status" value="1"/>
</dbReference>
<name>A0A0V1CWU9_TRIBR</name>